<evidence type="ECO:0000256" key="9">
    <source>
        <dbReference type="ARBA" id="ARBA00031027"/>
    </source>
</evidence>
<dbReference type="GO" id="GO:0016020">
    <property type="term" value="C:membrane"/>
    <property type="evidence" value="ECO:0007669"/>
    <property type="project" value="UniProtKB-SubCell"/>
</dbReference>
<evidence type="ECO:0000313" key="15">
    <source>
        <dbReference type="Proteomes" id="UP000668214"/>
    </source>
</evidence>
<keyword evidence="8 12" id="KW-0472">Membrane</keyword>
<dbReference type="GO" id="GO:0042773">
    <property type="term" value="P:ATP synthesis coupled electron transport"/>
    <property type="evidence" value="ECO:0007669"/>
    <property type="project" value="InterPro"/>
</dbReference>
<keyword evidence="6" id="KW-0460">Magnesium</keyword>
<feature type="transmembrane region" description="Helical" evidence="12">
    <location>
        <begin position="118"/>
        <end position="140"/>
    </location>
</feature>
<evidence type="ECO:0000256" key="5">
    <source>
        <dbReference type="ARBA" id="ARBA00022692"/>
    </source>
</evidence>
<dbReference type="SUPFAM" id="SSF49503">
    <property type="entry name" value="Cupredoxins"/>
    <property type="match status" value="1"/>
</dbReference>
<dbReference type="Proteomes" id="UP000668214">
    <property type="component" value="Unassembled WGS sequence"/>
</dbReference>
<dbReference type="InterPro" id="IPR008972">
    <property type="entry name" value="Cupredoxin"/>
</dbReference>
<keyword evidence="7 12" id="KW-1133">Transmembrane helix</keyword>
<sequence>VVSYCLVIYYHNYVWYNSGMVTVLCNRIGDVGILMTIRILIIFGRWEIVIFEGRFGLILLLMLAAITKRAQIPFSVWLPLAMIAPIPVSTLVHSSTLVTAEVYLIIRFNKFLMETGVRIILSLLLVITIFISGLILKMILKIYCFINDPEKDLGFLYFSIRGFIKIILSNSSIVIILHDILKIRLLRFIFKILILNSLGIKIDFIPGHLNQILLLIRRPKIFLGQCLEICDIN</sequence>
<comment type="subcellular location">
    <subcellularLocation>
        <location evidence="3">Membrane</location>
        <topology evidence="3">Multi-pass membrane protein</topology>
    </subcellularLocation>
</comment>
<reference evidence="14" key="1">
    <citation type="submission" date="2020-02" db="EMBL/GenBank/DDBJ databases">
        <title>Relaxed selection underlies rapid genomic changes in the transitions from sociality to social parasitism in ants.</title>
        <authorList>
            <person name="Bi X."/>
        </authorList>
    </citation>
    <scope>NUCLEOTIDE SEQUENCE</scope>
    <source>
        <strain evidence="14">BGI-DK2014c</strain>
        <tissue evidence="14">Whole body</tissue>
    </source>
</reference>
<gene>
    <name evidence="14" type="primary">Nd5_1</name>
    <name evidence="14" type="ORF">G6Z78_0012487</name>
</gene>
<feature type="transmembrane region" description="Helical" evidence="12">
    <location>
        <begin position="20"/>
        <end position="41"/>
    </location>
</feature>
<evidence type="ECO:0000256" key="3">
    <source>
        <dbReference type="ARBA" id="ARBA00004141"/>
    </source>
</evidence>
<evidence type="ECO:0000256" key="4">
    <source>
        <dbReference type="ARBA" id="ARBA00012944"/>
    </source>
</evidence>
<organism evidence="14 15">
    <name type="scientific">Pseudoatta argentina</name>
    <dbReference type="NCBI Taxonomy" id="621737"/>
    <lineage>
        <taxon>Eukaryota</taxon>
        <taxon>Metazoa</taxon>
        <taxon>Ecdysozoa</taxon>
        <taxon>Arthropoda</taxon>
        <taxon>Hexapoda</taxon>
        <taxon>Insecta</taxon>
        <taxon>Pterygota</taxon>
        <taxon>Neoptera</taxon>
        <taxon>Endopterygota</taxon>
        <taxon>Hymenoptera</taxon>
        <taxon>Apocrita</taxon>
        <taxon>Aculeata</taxon>
        <taxon>Formicoidea</taxon>
        <taxon>Formicidae</taxon>
        <taxon>Myrmicinae</taxon>
        <taxon>Pseudoatta</taxon>
    </lineage>
</organism>
<dbReference type="GO" id="GO:0008137">
    <property type="term" value="F:NADH dehydrogenase (ubiquinone) activity"/>
    <property type="evidence" value="ECO:0007669"/>
    <property type="project" value="UniProtKB-EC"/>
</dbReference>
<dbReference type="GO" id="GO:0005507">
    <property type="term" value="F:copper ion binding"/>
    <property type="evidence" value="ECO:0007669"/>
    <property type="project" value="InterPro"/>
</dbReference>
<dbReference type="GO" id="GO:0003954">
    <property type="term" value="F:NADH dehydrogenase activity"/>
    <property type="evidence" value="ECO:0007669"/>
    <property type="project" value="TreeGrafter"/>
</dbReference>
<comment type="caution">
    <text evidence="14">The sequence shown here is derived from an EMBL/GenBank/DDBJ whole genome shotgun (WGS) entry which is preliminary data.</text>
</comment>
<comment type="cofactor">
    <cofactor evidence="1">
        <name>Cu cation</name>
        <dbReference type="ChEBI" id="CHEBI:23378"/>
    </cofactor>
</comment>
<keyword evidence="15" id="KW-1185">Reference proteome</keyword>
<dbReference type="InterPro" id="IPR001750">
    <property type="entry name" value="ND/Mrp_TM"/>
</dbReference>
<dbReference type="InterPro" id="IPR003945">
    <property type="entry name" value="NU5C-like"/>
</dbReference>
<dbReference type="GO" id="GO:0015990">
    <property type="term" value="P:electron transport coupled proton transport"/>
    <property type="evidence" value="ECO:0007669"/>
    <property type="project" value="TreeGrafter"/>
</dbReference>
<evidence type="ECO:0000256" key="10">
    <source>
        <dbReference type="ARBA" id="ARBA00049512"/>
    </source>
</evidence>
<feature type="transmembrane region" description="Helical" evidence="12">
    <location>
        <begin position="48"/>
        <end position="66"/>
    </location>
</feature>
<dbReference type="Pfam" id="PF00116">
    <property type="entry name" value="COX2"/>
    <property type="match status" value="1"/>
</dbReference>
<evidence type="ECO:0000256" key="12">
    <source>
        <dbReference type="SAM" id="Phobius"/>
    </source>
</evidence>
<comment type="catalytic activity">
    <reaction evidence="11">
        <text>a ubiquinone + NADH + 5 H(+)(in) = a ubiquinol + NAD(+) + 4 H(+)(out)</text>
        <dbReference type="Rhea" id="RHEA:29091"/>
        <dbReference type="Rhea" id="RHEA-COMP:9565"/>
        <dbReference type="Rhea" id="RHEA-COMP:9566"/>
        <dbReference type="ChEBI" id="CHEBI:15378"/>
        <dbReference type="ChEBI" id="CHEBI:16389"/>
        <dbReference type="ChEBI" id="CHEBI:17976"/>
        <dbReference type="ChEBI" id="CHEBI:57540"/>
        <dbReference type="ChEBI" id="CHEBI:57945"/>
        <dbReference type="EC" id="7.1.1.2"/>
    </reaction>
</comment>
<protein>
    <recommendedName>
        <fullName evidence="4">NADH:ubiquinone reductase (H(+)-translocating)</fullName>
        <ecNumber evidence="4">7.1.1.2</ecNumber>
    </recommendedName>
    <alternativeName>
        <fullName evidence="9">NADH dehydrogenase subunit 5</fullName>
    </alternativeName>
</protein>
<dbReference type="PANTHER" id="PTHR42829">
    <property type="entry name" value="NADH-UBIQUINONE OXIDOREDUCTASE CHAIN 5"/>
    <property type="match status" value="1"/>
</dbReference>
<evidence type="ECO:0000256" key="6">
    <source>
        <dbReference type="ARBA" id="ARBA00022842"/>
    </source>
</evidence>
<accession>A0A836JQ50</accession>
<name>A0A836JQ50_9HYME</name>
<dbReference type="AlphaFoldDB" id="A0A836JQ50"/>
<dbReference type="PRINTS" id="PR01434">
    <property type="entry name" value="NADHDHGNASE5"/>
</dbReference>
<comment type="function">
    <text evidence="2">Core subunit of the mitochondrial membrane respiratory chain NADH dehydrogenase (Complex I) that is believed to belong to the minimal assembly required for catalysis. Complex I functions in the transfer of electrons from NADH to the respiratory chain. The immediate electron acceptor for the enzyme is believed to be ubiquinone.</text>
</comment>
<evidence type="ECO:0000256" key="11">
    <source>
        <dbReference type="ARBA" id="ARBA00049551"/>
    </source>
</evidence>
<dbReference type="Pfam" id="PF00361">
    <property type="entry name" value="Proton_antipo_M"/>
    <property type="match status" value="1"/>
</dbReference>
<feature type="transmembrane region" description="Helical" evidence="12">
    <location>
        <begin position="86"/>
        <end position="106"/>
    </location>
</feature>
<dbReference type="PANTHER" id="PTHR42829:SF2">
    <property type="entry name" value="NADH-UBIQUINONE OXIDOREDUCTASE CHAIN 5"/>
    <property type="match status" value="1"/>
</dbReference>
<evidence type="ECO:0000256" key="7">
    <source>
        <dbReference type="ARBA" id="ARBA00022989"/>
    </source>
</evidence>
<evidence type="ECO:0000256" key="1">
    <source>
        <dbReference type="ARBA" id="ARBA00001935"/>
    </source>
</evidence>
<dbReference type="PROSITE" id="PS50857">
    <property type="entry name" value="COX2_CUA"/>
    <property type="match status" value="1"/>
</dbReference>
<comment type="catalytic activity">
    <reaction evidence="10">
        <text>4 Fe(II)-[cytochrome c] + O2 + 8 H(+)(in) = 4 Fe(III)-[cytochrome c] + 2 H2O + 4 H(+)(out)</text>
        <dbReference type="Rhea" id="RHEA:11436"/>
        <dbReference type="Rhea" id="RHEA-COMP:10350"/>
        <dbReference type="Rhea" id="RHEA-COMP:14399"/>
        <dbReference type="ChEBI" id="CHEBI:15377"/>
        <dbReference type="ChEBI" id="CHEBI:15378"/>
        <dbReference type="ChEBI" id="CHEBI:15379"/>
        <dbReference type="ChEBI" id="CHEBI:29033"/>
        <dbReference type="ChEBI" id="CHEBI:29034"/>
        <dbReference type="EC" id="7.1.1.9"/>
    </reaction>
    <physiologicalReaction direction="left-to-right" evidence="10">
        <dbReference type="Rhea" id="RHEA:11437"/>
    </physiologicalReaction>
</comment>
<evidence type="ECO:0000256" key="2">
    <source>
        <dbReference type="ARBA" id="ARBA00003257"/>
    </source>
</evidence>
<dbReference type="EMBL" id="JAANIA010001121">
    <property type="protein sequence ID" value="KAG5321628.1"/>
    <property type="molecule type" value="Genomic_DNA"/>
</dbReference>
<feature type="non-terminal residue" evidence="14">
    <location>
        <position position="1"/>
    </location>
</feature>
<feature type="transmembrane region" description="Helical" evidence="12">
    <location>
        <begin position="160"/>
        <end position="181"/>
    </location>
</feature>
<dbReference type="EC" id="7.1.1.2" evidence="4"/>
<dbReference type="GO" id="GO:0004129">
    <property type="term" value="F:cytochrome-c oxidase activity"/>
    <property type="evidence" value="ECO:0007669"/>
    <property type="project" value="UniProtKB-EC"/>
</dbReference>
<evidence type="ECO:0000313" key="14">
    <source>
        <dbReference type="EMBL" id="KAG5321628.1"/>
    </source>
</evidence>
<dbReference type="InterPro" id="IPR002429">
    <property type="entry name" value="CcO_II-like_C"/>
</dbReference>
<proteinExistence type="predicted"/>
<feature type="domain" description="Cytochrome oxidase subunit II copper A binding" evidence="13">
    <location>
        <begin position="139"/>
        <end position="233"/>
    </location>
</feature>
<feature type="non-terminal residue" evidence="14">
    <location>
        <position position="233"/>
    </location>
</feature>
<evidence type="ECO:0000256" key="8">
    <source>
        <dbReference type="ARBA" id="ARBA00023136"/>
    </source>
</evidence>
<evidence type="ECO:0000259" key="13">
    <source>
        <dbReference type="PROSITE" id="PS50857"/>
    </source>
</evidence>
<keyword evidence="5 12" id="KW-0812">Transmembrane</keyword>